<gene>
    <name evidence="1" type="ORF">FOF46_29650</name>
</gene>
<name>A0A554VAN3_9FLAO</name>
<dbReference type="AlphaFoldDB" id="A0A554VAN3"/>
<dbReference type="Proteomes" id="UP000318833">
    <property type="component" value="Unassembled WGS sequence"/>
</dbReference>
<proteinExistence type="predicted"/>
<reference evidence="1 2" key="1">
    <citation type="submission" date="2019-07" db="EMBL/GenBank/DDBJ databases">
        <title>The draft genome sequence of Aquimarina algiphila M91.</title>
        <authorList>
            <person name="Meng X."/>
        </authorList>
    </citation>
    <scope>NUCLEOTIDE SEQUENCE [LARGE SCALE GENOMIC DNA]</scope>
    <source>
        <strain evidence="1 2">M91</strain>
    </source>
</reference>
<evidence type="ECO:0000313" key="1">
    <source>
        <dbReference type="EMBL" id="TSE03267.1"/>
    </source>
</evidence>
<organism evidence="1 2">
    <name type="scientific">Aquimarina algiphila</name>
    <dbReference type="NCBI Taxonomy" id="2047982"/>
    <lineage>
        <taxon>Bacteria</taxon>
        <taxon>Pseudomonadati</taxon>
        <taxon>Bacteroidota</taxon>
        <taxon>Flavobacteriia</taxon>
        <taxon>Flavobacteriales</taxon>
        <taxon>Flavobacteriaceae</taxon>
        <taxon>Aquimarina</taxon>
    </lineage>
</organism>
<keyword evidence="2" id="KW-1185">Reference proteome</keyword>
<sequence length="250" mass="29131">MNIELKKIIDKSYEVFADYKIGQTLDVCTECCVTKNEESELAQGNVREIPFDLLYTYHTAAKPQKPNTNEFKHFAPRYLDLTANLKFVSHSAEIVLRTFGEINEWTDEETEILNSFGIEFFKQCLNTYPLPENEQIISILVMLDKGNFGIVDKLEDWETFGNLESTLHFSDLINYGFNDKKPEKLSTAFADNRANEIVFGWVNKEKTKQIFKETIEKTIMNPTNISDRKQTELSWAYDRLNWKNAPQQRV</sequence>
<dbReference type="EMBL" id="VLNR01000118">
    <property type="protein sequence ID" value="TSE03267.1"/>
    <property type="molecule type" value="Genomic_DNA"/>
</dbReference>
<dbReference type="RefSeq" id="WP_143919057.1">
    <property type="nucleotide sequence ID" value="NZ_CANMIK010000113.1"/>
</dbReference>
<evidence type="ECO:0000313" key="2">
    <source>
        <dbReference type="Proteomes" id="UP000318833"/>
    </source>
</evidence>
<dbReference type="OrthoDB" id="4535590at2"/>
<accession>A0A554VAN3</accession>
<protein>
    <submittedName>
        <fullName evidence="1">Uncharacterized protein</fullName>
    </submittedName>
</protein>
<comment type="caution">
    <text evidence="1">The sequence shown here is derived from an EMBL/GenBank/DDBJ whole genome shotgun (WGS) entry which is preliminary data.</text>
</comment>